<dbReference type="EMBL" id="BT124504">
    <property type="protein sequence ID" value="ADE77749.1"/>
    <property type="molecule type" value="mRNA"/>
</dbReference>
<reference evidence="1" key="1">
    <citation type="submission" date="2010-04" db="EMBL/GenBank/DDBJ databases">
        <authorList>
            <person name="Reid K.E."/>
            <person name="Liao N."/>
            <person name="Chan S."/>
            <person name="Docking R."/>
            <person name="Taylor G."/>
            <person name="Moore R."/>
            <person name="Mayo M."/>
            <person name="Munro S."/>
            <person name="King J."/>
            <person name="Yanchuk A."/>
            <person name="Holt R."/>
            <person name="Jones S."/>
            <person name="Marra M."/>
            <person name="Ritland C.E."/>
            <person name="Ritland K."/>
            <person name="Bohlmann J."/>
        </authorList>
    </citation>
    <scope>NUCLEOTIDE SEQUENCE</scope>
    <source>
        <tissue evidence="1">Bud</tissue>
    </source>
</reference>
<dbReference type="PANTHER" id="PTHR35488">
    <property type="entry name" value="OS05G0358900 PROTEIN-RELATED"/>
    <property type="match status" value="1"/>
</dbReference>
<dbReference type="AlphaFoldDB" id="D5ADY0"/>
<accession>D5ADY0</accession>
<proteinExistence type="evidence at transcript level"/>
<name>D5ADY0_PICSI</name>
<sequence length="193" mass="21680">MATAAPIFPMSGHSQFDYFCFDPQIDYAQVLAEAQWNQDEEEATSLSQFPLPDQRAPRRGDFEGGDATHFSAHLRAVDKLIQKSSAEDLKKRKSWKSSLFFWRKSSQKKHNRAIPATQPPVFKSRAKPTSGPIYMNDIQCIAPSYRSGRSNSGSMAAMFGVMQRGEADVPYMPLSHHSHSSRAPLSRPIYLVT</sequence>
<protein>
    <submittedName>
        <fullName evidence="1">Uncharacterized protein</fullName>
    </submittedName>
</protein>
<evidence type="ECO:0000313" key="1">
    <source>
        <dbReference type="EMBL" id="ADE77749.1"/>
    </source>
</evidence>
<dbReference type="PANTHER" id="PTHR35488:SF2">
    <property type="entry name" value="OS05G0358900 PROTEIN"/>
    <property type="match status" value="1"/>
</dbReference>
<dbReference type="OMA" id="TRSTMHN"/>
<organism evidence="1">
    <name type="scientific">Picea sitchensis</name>
    <name type="common">Sitka spruce</name>
    <name type="synonym">Pinus sitchensis</name>
    <dbReference type="NCBI Taxonomy" id="3332"/>
    <lineage>
        <taxon>Eukaryota</taxon>
        <taxon>Viridiplantae</taxon>
        <taxon>Streptophyta</taxon>
        <taxon>Embryophyta</taxon>
        <taxon>Tracheophyta</taxon>
        <taxon>Spermatophyta</taxon>
        <taxon>Pinopsida</taxon>
        <taxon>Pinidae</taxon>
        <taxon>Conifers I</taxon>
        <taxon>Pinales</taxon>
        <taxon>Pinaceae</taxon>
        <taxon>Picea</taxon>
    </lineage>
</organism>